<evidence type="ECO:0000256" key="1">
    <source>
        <dbReference type="ARBA" id="ARBA00001771"/>
    </source>
</evidence>
<keyword evidence="10 11" id="KW-0784">Thiamine biosynthesis</keyword>
<dbReference type="PIRSF" id="PIRSF000513">
    <property type="entry name" value="Thz_kinase"/>
    <property type="match status" value="1"/>
</dbReference>
<feature type="binding site" evidence="11">
    <location>
        <position position="121"/>
    </location>
    <ligand>
        <name>ATP</name>
        <dbReference type="ChEBI" id="CHEBI:30616"/>
    </ligand>
</feature>
<evidence type="ECO:0000256" key="9">
    <source>
        <dbReference type="ARBA" id="ARBA00022842"/>
    </source>
</evidence>
<comment type="cofactor">
    <cofactor evidence="2 11">
        <name>Mg(2+)</name>
        <dbReference type="ChEBI" id="CHEBI:18420"/>
    </cofactor>
</comment>
<evidence type="ECO:0000256" key="3">
    <source>
        <dbReference type="ARBA" id="ARBA00004868"/>
    </source>
</evidence>
<sequence>MSTLLTPGATLAAIRHQGPLVHNITNFVAMDLAANALLAAGASPLMAHAREEVAEVVALAAALTVNMGTFSPAWIEAAELAAGTARTLGKPWVLDPVGVGATAFRRDNGRRLVALAPTVVRGNASEIRALAGLADSGGKGVDAADTVESAAEAADELARRLGCVVAVTGAIDRVTDGRRIATVANGHAMMTRVTALGCSLTALTGACLAVEADPFVAAVHALALVGVAGEQAVEAAAGPGSLRVGYLDRLYGLAPEELDRAARIAEAHR</sequence>
<evidence type="ECO:0000256" key="4">
    <source>
        <dbReference type="ARBA" id="ARBA00022679"/>
    </source>
</evidence>
<gene>
    <name evidence="11" type="primary">thiM</name>
    <name evidence="12" type="ORF">SAMN05428998_10175</name>
</gene>
<keyword evidence="6 11" id="KW-0547">Nucleotide-binding</keyword>
<dbReference type="UniPathway" id="UPA00060">
    <property type="reaction ID" value="UER00139"/>
</dbReference>
<keyword evidence="7 11" id="KW-0418">Kinase</keyword>
<dbReference type="Gene3D" id="3.40.1190.20">
    <property type="match status" value="1"/>
</dbReference>
<dbReference type="GO" id="GO:0004417">
    <property type="term" value="F:hydroxyethylthiazole kinase activity"/>
    <property type="evidence" value="ECO:0007669"/>
    <property type="project" value="UniProtKB-UniRule"/>
</dbReference>
<keyword evidence="5 11" id="KW-0479">Metal-binding</keyword>
<accession>A0A1Y6B2K3</accession>
<protein>
    <recommendedName>
        <fullName evidence="11">Hydroxyethylthiazole kinase</fullName>
        <ecNumber evidence="11">2.7.1.50</ecNumber>
    </recommendedName>
    <alternativeName>
        <fullName evidence="11">4-methyl-5-beta-hydroxyethylthiazole kinase</fullName>
        <shortName evidence="11">TH kinase</shortName>
        <shortName evidence="11">Thz kinase</shortName>
    </alternativeName>
</protein>
<keyword evidence="8 11" id="KW-0067">ATP-binding</keyword>
<dbReference type="Pfam" id="PF02110">
    <property type="entry name" value="HK"/>
    <property type="match status" value="1"/>
</dbReference>
<dbReference type="RefSeq" id="WP_085120444.1">
    <property type="nucleotide sequence ID" value="NZ_FWZX01000001.1"/>
</dbReference>
<evidence type="ECO:0000256" key="11">
    <source>
        <dbReference type="HAMAP-Rule" id="MF_00228"/>
    </source>
</evidence>
<keyword evidence="13" id="KW-1185">Reference proteome</keyword>
<dbReference type="AlphaFoldDB" id="A0A1Y6B2K3"/>
<dbReference type="NCBIfam" id="TIGR00694">
    <property type="entry name" value="thiM"/>
    <property type="match status" value="1"/>
</dbReference>
<dbReference type="CDD" id="cd01170">
    <property type="entry name" value="THZ_kinase"/>
    <property type="match status" value="1"/>
</dbReference>
<evidence type="ECO:0000313" key="12">
    <source>
        <dbReference type="EMBL" id="SME88250.1"/>
    </source>
</evidence>
<dbReference type="InterPro" id="IPR029056">
    <property type="entry name" value="Ribokinase-like"/>
</dbReference>
<dbReference type="EC" id="2.7.1.50" evidence="11"/>
<evidence type="ECO:0000256" key="7">
    <source>
        <dbReference type="ARBA" id="ARBA00022777"/>
    </source>
</evidence>
<dbReference type="EMBL" id="FWZX01000001">
    <property type="protein sequence ID" value="SME88250.1"/>
    <property type="molecule type" value="Genomic_DNA"/>
</dbReference>
<dbReference type="GO" id="GO:0009228">
    <property type="term" value="P:thiamine biosynthetic process"/>
    <property type="evidence" value="ECO:0007669"/>
    <property type="project" value="UniProtKB-KW"/>
</dbReference>
<evidence type="ECO:0000256" key="2">
    <source>
        <dbReference type="ARBA" id="ARBA00001946"/>
    </source>
</evidence>
<comment type="catalytic activity">
    <reaction evidence="1 11">
        <text>5-(2-hydroxyethyl)-4-methylthiazole + ATP = 4-methyl-5-(2-phosphooxyethyl)-thiazole + ADP + H(+)</text>
        <dbReference type="Rhea" id="RHEA:24212"/>
        <dbReference type="ChEBI" id="CHEBI:15378"/>
        <dbReference type="ChEBI" id="CHEBI:17957"/>
        <dbReference type="ChEBI" id="CHEBI:30616"/>
        <dbReference type="ChEBI" id="CHEBI:58296"/>
        <dbReference type="ChEBI" id="CHEBI:456216"/>
        <dbReference type="EC" id="2.7.1.50"/>
    </reaction>
</comment>
<dbReference type="SUPFAM" id="SSF53613">
    <property type="entry name" value="Ribokinase-like"/>
    <property type="match status" value="1"/>
</dbReference>
<evidence type="ECO:0000256" key="10">
    <source>
        <dbReference type="ARBA" id="ARBA00022977"/>
    </source>
</evidence>
<dbReference type="GO" id="GO:0009229">
    <property type="term" value="P:thiamine diphosphate biosynthetic process"/>
    <property type="evidence" value="ECO:0007669"/>
    <property type="project" value="UniProtKB-UniRule"/>
</dbReference>
<dbReference type="PRINTS" id="PR01099">
    <property type="entry name" value="HYETHTZKNASE"/>
</dbReference>
<dbReference type="InterPro" id="IPR000417">
    <property type="entry name" value="Hyethyz_kinase"/>
</dbReference>
<dbReference type="Proteomes" id="UP000192917">
    <property type="component" value="Unassembled WGS sequence"/>
</dbReference>
<reference evidence="12 13" key="1">
    <citation type="submission" date="2017-04" db="EMBL/GenBank/DDBJ databases">
        <authorList>
            <person name="Afonso C.L."/>
            <person name="Miller P.J."/>
            <person name="Scott M.A."/>
            <person name="Spackman E."/>
            <person name="Goraichik I."/>
            <person name="Dimitrov K.M."/>
            <person name="Suarez D.L."/>
            <person name="Swayne D.E."/>
        </authorList>
    </citation>
    <scope>NUCLEOTIDE SEQUENCE [LARGE SCALE GENOMIC DNA]</scope>
    <source>
        <strain evidence="12 13">USBA 355</strain>
    </source>
</reference>
<dbReference type="HAMAP" id="MF_00228">
    <property type="entry name" value="Thz_kinase"/>
    <property type="match status" value="1"/>
</dbReference>
<feature type="binding site" evidence="11">
    <location>
        <position position="46"/>
    </location>
    <ligand>
        <name>substrate</name>
    </ligand>
</feature>
<evidence type="ECO:0000256" key="5">
    <source>
        <dbReference type="ARBA" id="ARBA00022723"/>
    </source>
</evidence>
<keyword evidence="4 11" id="KW-0808">Transferase</keyword>
<organism evidence="12 13">
    <name type="scientific">Tistlia consotensis USBA 355</name>
    <dbReference type="NCBI Taxonomy" id="560819"/>
    <lineage>
        <taxon>Bacteria</taxon>
        <taxon>Pseudomonadati</taxon>
        <taxon>Pseudomonadota</taxon>
        <taxon>Alphaproteobacteria</taxon>
        <taxon>Rhodospirillales</taxon>
        <taxon>Rhodovibrionaceae</taxon>
        <taxon>Tistlia</taxon>
    </lineage>
</organism>
<evidence type="ECO:0000313" key="13">
    <source>
        <dbReference type="Proteomes" id="UP000192917"/>
    </source>
</evidence>
<dbReference type="GO" id="GO:0005524">
    <property type="term" value="F:ATP binding"/>
    <property type="evidence" value="ECO:0007669"/>
    <property type="project" value="UniProtKB-UniRule"/>
</dbReference>
<evidence type="ECO:0000256" key="8">
    <source>
        <dbReference type="ARBA" id="ARBA00022840"/>
    </source>
</evidence>
<comment type="function">
    <text evidence="11">Catalyzes the phosphorylation of the hydroxyl group of 4-methyl-5-beta-hydroxyethylthiazole (THZ).</text>
</comment>
<name>A0A1Y6B2K3_9PROT</name>
<proteinExistence type="inferred from homology"/>
<evidence type="ECO:0000256" key="6">
    <source>
        <dbReference type="ARBA" id="ARBA00022741"/>
    </source>
</evidence>
<comment type="similarity">
    <text evidence="11">Belongs to the Thz kinase family.</text>
</comment>
<dbReference type="STRING" id="560819.SAMN05428998_10175"/>
<dbReference type="GO" id="GO:0000287">
    <property type="term" value="F:magnesium ion binding"/>
    <property type="evidence" value="ECO:0007669"/>
    <property type="project" value="UniProtKB-UniRule"/>
</dbReference>
<keyword evidence="9 11" id="KW-0460">Magnesium</keyword>
<feature type="binding site" evidence="11">
    <location>
        <position position="168"/>
    </location>
    <ligand>
        <name>ATP</name>
        <dbReference type="ChEBI" id="CHEBI:30616"/>
    </ligand>
</feature>
<comment type="pathway">
    <text evidence="3 11">Cofactor biosynthesis; thiamine diphosphate biosynthesis; 4-methyl-5-(2-phosphoethyl)-thiazole from 5-(2-hydroxyethyl)-4-methylthiazole: step 1/1.</text>
</comment>
<dbReference type="NCBIfam" id="NF006830">
    <property type="entry name" value="PRK09355.1"/>
    <property type="match status" value="1"/>
</dbReference>
<feature type="binding site" evidence="11">
    <location>
        <position position="195"/>
    </location>
    <ligand>
        <name>substrate</name>
    </ligand>
</feature>